<sequence>MSEVSLSFALGGSLPHVLHRQRRHNHDREVDDSEMIRFDKDASQARVEWESGKFTPQTGESSGLLAGIQRSQLAEFRHTIRNGAGRGRIQERKIRNFTQS</sequence>
<proteinExistence type="predicted"/>
<dbReference type="EMBL" id="UASJ01000019">
    <property type="protein sequence ID" value="SQC02416.1"/>
    <property type="molecule type" value="Genomic_DNA"/>
</dbReference>
<gene>
    <name evidence="1" type="ORF">NCTC11820_02308</name>
</gene>
<accession>A0A2X3BSQ5</accession>
<reference evidence="1 2" key="1">
    <citation type="submission" date="2018-06" db="EMBL/GenBank/DDBJ databases">
        <authorList>
            <consortium name="Pathogen Informatics"/>
            <person name="Doyle S."/>
        </authorList>
    </citation>
    <scope>NUCLEOTIDE SEQUENCE [LARGE SCALE GENOMIC DNA]</scope>
    <source>
        <strain evidence="1 2">NCTC11820</strain>
    </source>
</reference>
<organism evidence="1 2">
    <name type="scientific">Mobiluncus curtisii</name>
    <dbReference type="NCBI Taxonomy" id="2051"/>
    <lineage>
        <taxon>Bacteria</taxon>
        <taxon>Bacillati</taxon>
        <taxon>Actinomycetota</taxon>
        <taxon>Actinomycetes</taxon>
        <taxon>Actinomycetales</taxon>
        <taxon>Actinomycetaceae</taxon>
        <taxon>Mobiluncus</taxon>
    </lineage>
</organism>
<name>A0A2X3BSQ5_9ACTO</name>
<protein>
    <submittedName>
        <fullName evidence="1">Uncharacterized protein</fullName>
    </submittedName>
</protein>
<evidence type="ECO:0000313" key="1">
    <source>
        <dbReference type="EMBL" id="SQC02416.1"/>
    </source>
</evidence>
<evidence type="ECO:0000313" key="2">
    <source>
        <dbReference type="Proteomes" id="UP000250245"/>
    </source>
</evidence>
<dbReference type="AlphaFoldDB" id="A0A2X3BSQ5"/>
<dbReference type="Proteomes" id="UP000250245">
    <property type="component" value="Unassembled WGS sequence"/>
</dbReference>